<dbReference type="AlphaFoldDB" id="A0A9P6FIL2"/>
<organism evidence="2 3">
    <name type="scientific">Mortierella hygrophila</name>
    <dbReference type="NCBI Taxonomy" id="979708"/>
    <lineage>
        <taxon>Eukaryota</taxon>
        <taxon>Fungi</taxon>
        <taxon>Fungi incertae sedis</taxon>
        <taxon>Mucoromycota</taxon>
        <taxon>Mortierellomycotina</taxon>
        <taxon>Mortierellomycetes</taxon>
        <taxon>Mortierellales</taxon>
        <taxon>Mortierellaceae</taxon>
        <taxon>Mortierella</taxon>
    </lineage>
</organism>
<keyword evidence="3" id="KW-1185">Reference proteome</keyword>
<dbReference type="EMBL" id="JAAAXW010000002">
    <property type="protein sequence ID" value="KAF9551787.1"/>
    <property type="molecule type" value="Genomic_DNA"/>
</dbReference>
<gene>
    <name evidence="2" type="ORF">EC957_004110</name>
</gene>
<comment type="caution">
    <text evidence="2">The sequence shown here is derived from an EMBL/GenBank/DDBJ whole genome shotgun (WGS) entry which is preliminary data.</text>
</comment>
<protein>
    <submittedName>
        <fullName evidence="2">Uncharacterized protein</fullName>
    </submittedName>
</protein>
<feature type="region of interest" description="Disordered" evidence="1">
    <location>
        <begin position="209"/>
        <end position="281"/>
    </location>
</feature>
<proteinExistence type="predicted"/>
<feature type="compositionally biased region" description="Low complexity" evidence="1">
    <location>
        <begin position="222"/>
        <end position="237"/>
    </location>
</feature>
<accession>A0A9P6FIL2</accession>
<feature type="compositionally biased region" description="Low complexity" evidence="1">
    <location>
        <begin position="254"/>
        <end position="264"/>
    </location>
</feature>
<name>A0A9P6FIL2_9FUNG</name>
<dbReference type="Proteomes" id="UP000723463">
    <property type="component" value="Unassembled WGS sequence"/>
</dbReference>
<evidence type="ECO:0000313" key="3">
    <source>
        <dbReference type="Proteomes" id="UP000723463"/>
    </source>
</evidence>
<reference evidence="2" key="1">
    <citation type="journal article" date="2020" name="Fungal Divers.">
        <title>Resolving the Mortierellaceae phylogeny through synthesis of multi-gene phylogenetics and phylogenomics.</title>
        <authorList>
            <person name="Vandepol N."/>
            <person name="Liber J."/>
            <person name="Desiro A."/>
            <person name="Na H."/>
            <person name="Kennedy M."/>
            <person name="Barry K."/>
            <person name="Grigoriev I.V."/>
            <person name="Miller A.N."/>
            <person name="O'Donnell K."/>
            <person name="Stajich J.E."/>
            <person name="Bonito G."/>
        </authorList>
    </citation>
    <scope>NUCLEOTIDE SEQUENCE</scope>
    <source>
        <strain evidence="2">NRRL 2591</strain>
    </source>
</reference>
<sequence>MPLVQKIVIQIHIYSKQLKATQSNNNNYNSYISPTTQLIIIDINNNSHDKMTLTANYSSSIAPSTNSSSSTSSTTKMSVKPCVAKGHRECVQGFLRDRCCKCTKGSIPCGMCPTDPSSSNSCIFCVDGRKECDDCYGAGFVQRICRDCIKQHYRQQQLESNTKSLLKVTEQSKTVVSNLSGSFLQATMGFVKGFHSQAVYRTLSHDQKHRSGSSVSLPESIASSEHSTASAPSPSSSKGRFFMKRLSLDHERPAASPATASSSSKKSHRRKWSWSSILTAA</sequence>
<evidence type="ECO:0000256" key="1">
    <source>
        <dbReference type="SAM" id="MobiDB-lite"/>
    </source>
</evidence>
<evidence type="ECO:0000313" key="2">
    <source>
        <dbReference type="EMBL" id="KAF9551787.1"/>
    </source>
</evidence>